<sequence length="711" mass="79194">MDRDRFMYERGRDMGMDREFEMRGRGGGGGGLLPGPVDDFEMGRERGPYGPSGILGEVPRGRPLLSEPSAPPSLMGRNGPTPSTVDPLTVGLQEQLMNHKRLEEKLNLRESQLALASNLLQQQSQMIGDINTKMGAPGLMGPAPGPLGPPGGPSPGRIPSLLDGPPGPRPGPPPMMPMKRPNEGMRMDMKRSRFDQGPPPTVHQGRPDFIRPGGIRREEYDPKFPTTDRGFGQHMRSRQHEERMRGVGDVARSNMARNQAQQHLRLLEDDDSFCKLCVEPLKIPADKHKKTSIHRKRVVQVNMGCRWCNVPCFKNFKEVLNHRGTKRHMDNEKKNKDLGSKRSDSSERDHRDRDRRRHDDDRGHGKDKDKKSSTSSSLSSSKKDSKDSKDSKEYKDSKSNGTSKSSTSSKPTEKKVAPKPEVKDEKVLKAQLDASEKDMKEMETATFDSKKPVGQSLVIPVTGFFCKLCHKFYNNEEAAKVGHCKTQVHFDKFKTAMLAKLKKKVEADKKALDEAVKEKTEKEAKEKSKTVVKEESKTEIIEIKDDDETAEKEEVESVDEGKAEEDSTEQTTAQNQDETMDPDDTMKTVDFADVTAEEKSLLADGDENGTAKMEDENQNGDADHTEDDIADNSDAAIIGLEESNEDQTTDDAQNENEAENETENPENETDETITEEATETSEPTEGATTKSPRSRVRTGKPRGGKAKRGKK</sequence>
<feature type="compositionally biased region" description="Basic and acidic residues" evidence="6">
    <location>
        <begin position="324"/>
        <end position="372"/>
    </location>
</feature>
<feature type="compositionally biased region" description="Low complexity" evidence="6">
    <location>
        <begin position="63"/>
        <end position="74"/>
    </location>
</feature>
<dbReference type="InterPro" id="IPR026811">
    <property type="entry name" value="CIZ1"/>
</dbReference>
<feature type="region of interest" description="Disordered" evidence="6">
    <location>
        <begin position="137"/>
        <end position="178"/>
    </location>
</feature>
<dbReference type="PANTHER" id="PTHR15491:SF9">
    <property type="entry name" value="CIP1-INTERACTING ZINC FINGER PROTEIN"/>
    <property type="match status" value="1"/>
</dbReference>
<comment type="subcellular location">
    <subcellularLocation>
        <location evidence="1">Nucleus</location>
    </subcellularLocation>
</comment>
<dbReference type="KEGG" id="lgi:LOTGIDRAFT_230080"/>
<accession>V4CRC2</accession>
<dbReference type="SMART" id="SM00451">
    <property type="entry name" value="ZnF_U1"/>
    <property type="match status" value="2"/>
</dbReference>
<protein>
    <recommendedName>
        <fullName evidence="7">Matrin-type domain-containing protein</fullName>
    </recommendedName>
</protein>
<dbReference type="InterPro" id="IPR000690">
    <property type="entry name" value="Matrin/U1-C_Znf_C2H2"/>
</dbReference>
<evidence type="ECO:0000256" key="6">
    <source>
        <dbReference type="SAM" id="MobiDB-lite"/>
    </source>
</evidence>
<feature type="compositionally biased region" description="Basic and acidic residues" evidence="6">
    <location>
        <begin position="205"/>
        <end position="222"/>
    </location>
</feature>
<keyword evidence="5" id="KW-0539">Nucleus</keyword>
<dbReference type="STRING" id="225164.V4CRC2"/>
<evidence type="ECO:0000256" key="5">
    <source>
        <dbReference type="ARBA" id="ARBA00023242"/>
    </source>
</evidence>
<feature type="compositionally biased region" description="Basic residues" evidence="6">
    <location>
        <begin position="692"/>
        <end position="711"/>
    </location>
</feature>
<feature type="region of interest" description="Disordered" evidence="6">
    <location>
        <begin position="324"/>
        <end position="450"/>
    </location>
</feature>
<dbReference type="GO" id="GO:0005634">
    <property type="term" value="C:nucleus"/>
    <property type="evidence" value="ECO:0007669"/>
    <property type="project" value="UniProtKB-SubCell"/>
</dbReference>
<dbReference type="Proteomes" id="UP000030746">
    <property type="component" value="Unassembled WGS sequence"/>
</dbReference>
<dbReference type="CTD" id="20248201"/>
<keyword evidence="3" id="KW-0863">Zinc-finger</keyword>
<dbReference type="EMBL" id="KB199651">
    <property type="protein sequence ID" value="ESP05045.1"/>
    <property type="molecule type" value="Genomic_DNA"/>
</dbReference>
<dbReference type="GO" id="GO:0008270">
    <property type="term" value="F:zinc ion binding"/>
    <property type="evidence" value="ECO:0007669"/>
    <property type="project" value="UniProtKB-KW"/>
</dbReference>
<feature type="compositionally biased region" description="Pro residues" evidence="6">
    <location>
        <begin position="143"/>
        <end position="153"/>
    </location>
</feature>
<feature type="compositionally biased region" description="Acidic residues" evidence="6">
    <location>
        <begin position="642"/>
        <end position="679"/>
    </location>
</feature>
<dbReference type="GO" id="GO:0003676">
    <property type="term" value="F:nucleic acid binding"/>
    <property type="evidence" value="ECO:0007669"/>
    <property type="project" value="InterPro"/>
</dbReference>
<evidence type="ECO:0000256" key="4">
    <source>
        <dbReference type="ARBA" id="ARBA00022833"/>
    </source>
</evidence>
<keyword evidence="4" id="KW-0862">Zinc</keyword>
<dbReference type="RefSeq" id="XP_009044554.1">
    <property type="nucleotide sequence ID" value="XM_009046306.1"/>
</dbReference>
<keyword evidence="9" id="KW-1185">Reference proteome</keyword>
<dbReference type="OrthoDB" id="10072641at2759"/>
<feature type="region of interest" description="Disordered" evidence="6">
    <location>
        <begin position="515"/>
        <end position="711"/>
    </location>
</feature>
<feature type="compositionally biased region" description="Acidic residues" evidence="6">
    <location>
        <begin position="544"/>
        <end position="558"/>
    </location>
</feature>
<gene>
    <name evidence="8" type="ORF">LOTGIDRAFT_230080</name>
</gene>
<dbReference type="PANTHER" id="PTHR15491">
    <property type="match status" value="1"/>
</dbReference>
<organism evidence="8 9">
    <name type="scientific">Lottia gigantea</name>
    <name type="common">Giant owl limpet</name>
    <dbReference type="NCBI Taxonomy" id="225164"/>
    <lineage>
        <taxon>Eukaryota</taxon>
        <taxon>Metazoa</taxon>
        <taxon>Spiralia</taxon>
        <taxon>Lophotrochozoa</taxon>
        <taxon>Mollusca</taxon>
        <taxon>Gastropoda</taxon>
        <taxon>Patellogastropoda</taxon>
        <taxon>Lottioidea</taxon>
        <taxon>Lottiidae</taxon>
        <taxon>Lottia</taxon>
    </lineage>
</organism>
<dbReference type="InterPro" id="IPR003604">
    <property type="entry name" value="Matrin/U1-like-C_Znf_C2H2"/>
</dbReference>
<keyword evidence="2" id="KW-0479">Metal-binding</keyword>
<dbReference type="OMA" id="KATPQRN"/>
<evidence type="ECO:0000256" key="1">
    <source>
        <dbReference type="ARBA" id="ARBA00004123"/>
    </source>
</evidence>
<evidence type="ECO:0000256" key="2">
    <source>
        <dbReference type="ARBA" id="ARBA00022723"/>
    </source>
</evidence>
<feature type="region of interest" description="Disordered" evidence="6">
    <location>
        <begin position="195"/>
        <end position="243"/>
    </location>
</feature>
<feature type="compositionally biased region" description="Pro residues" evidence="6">
    <location>
        <begin position="165"/>
        <end position="176"/>
    </location>
</feature>
<reference evidence="8 9" key="1">
    <citation type="journal article" date="2013" name="Nature">
        <title>Insights into bilaterian evolution from three spiralian genomes.</title>
        <authorList>
            <person name="Simakov O."/>
            <person name="Marletaz F."/>
            <person name="Cho S.J."/>
            <person name="Edsinger-Gonzales E."/>
            <person name="Havlak P."/>
            <person name="Hellsten U."/>
            <person name="Kuo D.H."/>
            <person name="Larsson T."/>
            <person name="Lv J."/>
            <person name="Arendt D."/>
            <person name="Savage R."/>
            <person name="Osoegawa K."/>
            <person name="de Jong P."/>
            <person name="Grimwood J."/>
            <person name="Chapman J.A."/>
            <person name="Shapiro H."/>
            <person name="Aerts A."/>
            <person name="Otillar R.P."/>
            <person name="Terry A.Y."/>
            <person name="Boore J.L."/>
            <person name="Grigoriev I.V."/>
            <person name="Lindberg D.R."/>
            <person name="Seaver E.C."/>
            <person name="Weisblat D.A."/>
            <person name="Putnam N.H."/>
            <person name="Rokhsar D.S."/>
        </authorList>
    </citation>
    <scope>NUCLEOTIDE SEQUENCE [LARGE SCALE GENOMIC DNA]</scope>
</reference>
<feature type="compositionally biased region" description="Basic and acidic residues" evidence="6">
    <location>
        <begin position="411"/>
        <end position="450"/>
    </location>
</feature>
<name>V4CRC2_LOTGI</name>
<evidence type="ECO:0000256" key="3">
    <source>
        <dbReference type="ARBA" id="ARBA00022771"/>
    </source>
</evidence>
<evidence type="ECO:0000313" key="8">
    <source>
        <dbReference type="EMBL" id="ESP05045.1"/>
    </source>
</evidence>
<proteinExistence type="predicted"/>
<dbReference type="PROSITE" id="PS50171">
    <property type="entry name" value="ZF_MATRIN"/>
    <property type="match status" value="1"/>
</dbReference>
<dbReference type="GeneID" id="20248201"/>
<evidence type="ECO:0000313" key="9">
    <source>
        <dbReference type="Proteomes" id="UP000030746"/>
    </source>
</evidence>
<feature type="compositionally biased region" description="Low complexity" evidence="6">
    <location>
        <begin position="680"/>
        <end position="689"/>
    </location>
</feature>
<feature type="domain" description="Matrin-type" evidence="7">
    <location>
        <begin position="464"/>
        <end position="495"/>
    </location>
</feature>
<feature type="compositionally biased region" description="Low complexity" evidence="6">
    <location>
        <begin position="399"/>
        <end position="410"/>
    </location>
</feature>
<feature type="region of interest" description="Disordered" evidence="6">
    <location>
        <begin position="17"/>
        <end position="82"/>
    </location>
</feature>
<evidence type="ECO:0000259" key="7">
    <source>
        <dbReference type="PROSITE" id="PS50171"/>
    </source>
</evidence>
<feature type="compositionally biased region" description="Basic and acidic residues" evidence="6">
    <location>
        <begin position="515"/>
        <end position="543"/>
    </location>
</feature>
<dbReference type="AlphaFoldDB" id="V4CRC2"/>
<feature type="compositionally biased region" description="Basic and acidic residues" evidence="6">
    <location>
        <begin position="381"/>
        <end position="398"/>
    </location>
</feature>
<dbReference type="HOGENOM" id="CLU_388462_0_0_1"/>